<protein>
    <submittedName>
        <fullName evidence="1">Uncharacterized protein</fullName>
    </submittedName>
</protein>
<proteinExistence type="predicted"/>
<sequence length="55" mass="6425">MDIGANIKLSQLQNNLRTIDFTIPDDSSKALTIYFILKNTNEKSANYSFKRRYPR</sequence>
<organism evidence="1 2">
    <name type="scientific">Lentilactobacillus hilgardii (strain ATCC 8290 / DSM 20176 / CCUG 30140 / JCM 1155 / KCTC 3500 / NBRC 15886 / NCIMB 8040 / NRRL B-1843 / 9)</name>
    <dbReference type="NCBI Taxonomy" id="1423757"/>
    <lineage>
        <taxon>Bacteria</taxon>
        <taxon>Bacillati</taxon>
        <taxon>Bacillota</taxon>
        <taxon>Bacilli</taxon>
        <taxon>Lactobacillales</taxon>
        <taxon>Lactobacillaceae</taxon>
        <taxon>Lentilactobacillus</taxon>
    </lineage>
</organism>
<keyword evidence="2" id="KW-1185">Reference proteome</keyword>
<gene>
    <name evidence="1" type="ORF">HMPREF0519_1570</name>
</gene>
<comment type="caution">
    <text evidence="1">The sequence shown here is derived from an EMBL/GenBank/DDBJ whole genome shotgun (WGS) entry which is preliminary data.</text>
</comment>
<dbReference type="AlphaFoldDB" id="C0XK09"/>
<accession>C0XK09</accession>
<dbReference type="HOGENOM" id="CLU_3026497_0_0_9"/>
<dbReference type="Proteomes" id="UP000003752">
    <property type="component" value="Unassembled WGS sequence"/>
</dbReference>
<dbReference type="PATRIC" id="fig|1423757.3.peg.225"/>
<evidence type="ECO:0000313" key="1">
    <source>
        <dbReference type="EMBL" id="EEI24277.1"/>
    </source>
</evidence>
<evidence type="ECO:0000313" key="2">
    <source>
        <dbReference type="Proteomes" id="UP000003752"/>
    </source>
</evidence>
<name>C0XK09_LENH9</name>
<reference evidence="1 2" key="1">
    <citation type="submission" date="2009-01" db="EMBL/GenBank/DDBJ databases">
        <authorList>
            <person name="Qin X."/>
            <person name="Bachman B."/>
            <person name="Battles P."/>
            <person name="Bell A."/>
            <person name="Bess C."/>
            <person name="Bickham C."/>
            <person name="Chaboub L."/>
            <person name="Chen D."/>
            <person name="Coyle M."/>
            <person name="Deiros D.R."/>
            <person name="Dinh H."/>
            <person name="Forbes L."/>
            <person name="Fowler G."/>
            <person name="Francisco L."/>
            <person name="Fu Q."/>
            <person name="Gubbala S."/>
            <person name="Hale W."/>
            <person name="Han Y."/>
            <person name="Hemphill L."/>
            <person name="Highlander S.K."/>
            <person name="Hirani K."/>
            <person name="Hogues M."/>
            <person name="Jackson L."/>
            <person name="Jakkamsetti A."/>
            <person name="Javaid M."/>
            <person name="Jiang H."/>
            <person name="Korchina V."/>
            <person name="Kovar C."/>
            <person name="Lara F."/>
            <person name="Lee S."/>
            <person name="Mata R."/>
            <person name="Mathew T."/>
            <person name="Moen C."/>
            <person name="Morales K."/>
            <person name="Munidasa M."/>
            <person name="Nazareth L."/>
            <person name="Ngo R."/>
            <person name="Nguyen L."/>
            <person name="Okwuonu G."/>
            <person name="Ongeri F."/>
            <person name="Patil S."/>
            <person name="Petrosino J."/>
            <person name="Pham C."/>
            <person name="Pham P."/>
            <person name="Pu L.-L."/>
            <person name="Puazo M."/>
            <person name="Raj R."/>
            <person name="Reid J."/>
            <person name="Rouhana J."/>
            <person name="Saada N."/>
            <person name="Shang Y."/>
            <person name="Simmons D."/>
            <person name="Thornton R."/>
            <person name="Warren J."/>
            <person name="Weissenberger G."/>
            <person name="Zhang J."/>
            <person name="Zhang L."/>
            <person name="Zhou C."/>
            <person name="Zhu D."/>
            <person name="Muzny D."/>
            <person name="Worley K."/>
            <person name="Gibbs R."/>
        </authorList>
    </citation>
    <scope>NUCLEOTIDE SEQUENCE [LARGE SCALE GENOMIC DNA]</scope>
    <source>
        <strain evidence="2">ATCC 8290 / DSM 20176 / CCUG 30140 / JCM 1155 / KCTC 3500 / NBRC 15886 / NCIMB 8040 / NRRL B-1843 / 9</strain>
    </source>
</reference>
<dbReference type="EMBL" id="ACGP01000147">
    <property type="protein sequence ID" value="EEI24277.1"/>
    <property type="molecule type" value="Genomic_DNA"/>
</dbReference>